<sequence length="50" mass="5916">IHMQTVKLEEENRHTEDMEDVTRLQRVEVIQTRTKIMPKDSDVSSSILTF</sequence>
<keyword evidence="2" id="KW-1185">Reference proteome</keyword>
<evidence type="ECO:0000313" key="2">
    <source>
        <dbReference type="Proteomes" id="UP000499080"/>
    </source>
</evidence>
<organism evidence="1 2">
    <name type="scientific">Araneus ventricosus</name>
    <name type="common">Orbweaver spider</name>
    <name type="synonym">Epeira ventricosa</name>
    <dbReference type="NCBI Taxonomy" id="182803"/>
    <lineage>
        <taxon>Eukaryota</taxon>
        <taxon>Metazoa</taxon>
        <taxon>Ecdysozoa</taxon>
        <taxon>Arthropoda</taxon>
        <taxon>Chelicerata</taxon>
        <taxon>Arachnida</taxon>
        <taxon>Araneae</taxon>
        <taxon>Araneomorphae</taxon>
        <taxon>Entelegynae</taxon>
        <taxon>Araneoidea</taxon>
        <taxon>Araneidae</taxon>
        <taxon>Araneus</taxon>
    </lineage>
</organism>
<dbReference type="Proteomes" id="UP000499080">
    <property type="component" value="Unassembled WGS sequence"/>
</dbReference>
<dbReference type="EMBL" id="BGPR01055222">
    <property type="protein sequence ID" value="GBO31839.1"/>
    <property type="molecule type" value="Genomic_DNA"/>
</dbReference>
<accession>A0A4Y2W393</accession>
<name>A0A4Y2W393_ARAVE</name>
<evidence type="ECO:0000313" key="1">
    <source>
        <dbReference type="EMBL" id="GBO31839.1"/>
    </source>
</evidence>
<gene>
    <name evidence="1" type="ORF">AVEN_172211_1</name>
</gene>
<reference evidence="1 2" key="1">
    <citation type="journal article" date="2019" name="Sci. Rep.">
        <title>Orb-weaving spider Araneus ventricosus genome elucidates the spidroin gene catalogue.</title>
        <authorList>
            <person name="Kono N."/>
            <person name="Nakamura H."/>
            <person name="Ohtoshi R."/>
            <person name="Moran D.A.P."/>
            <person name="Shinohara A."/>
            <person name="Yoshida Y."/>
            <person name="Fujiwara M."/>
            <person name="Mori M."/>
            <person name="Tomita M."/>
            <person name="Arakawa K."/>
        </authorList>
    </citation>
    <scope>NUCLEOTIDE SEQUENCE [LARGE SCALE GENOMIC DNA]</scope>
</reference>
<comment type="caution">
    <text evidence="1">The sequence shown here is derived from an EMBL/GenBank/DDBJ whole genome shotgun (WGS) entry which is preliminary data.</text>
</comment>
<proteinExistence type="predicted"/>
<dbReference type="AlphaFoldDB" id="A0A4Y2W393"/>
<protein>
    <submittedName>
        <fullName evidence="1">Uncharacterized protein</fullName>
    </submittedName>
</protein>
<feature type="non-terminal residue" evidence="1">
    <location>
        <position position="1"/>
    </location>
</feature>